<dbReference type="Proteomes" id="UP001165122">
    <property type="component" value="Unassembled WGS sequence"/>
</dbReference>
<reference evidence="3" key="1">
    <citation type="journal article" date="2023" name="Commun. Biol.">
        <title>Genome analysis of Parmales, the sister group of diatoms, reveals the evolutionary specialization of diatoms from phago-mixotrophs to photoautotrophs.</title>
        <authorList>
            <person name="Ban H."/>
            <person name="Sato S."/>
            <person name="Yoshikawa S."/>
            <person name="Yamada K."/>
            <person name="Nakamura Y."/>
            <person name="Ichinomiya M."/>
            <person name="Sato N."/>
            <person name="Blanc-Mathieu R."/>
            <person name="Endo H."/>
            <person name="Kuwata A."/>
            <person name="Ogata H."/>
        </authorList>
    </citation>
    <scope>NUCLEOTIDE SEQUENCE [LARGE SCALE GENOMIC DNA]</scope>
    <source>
        <strain evidence="3">NIES 3700</strain>
    </source>
</reference>
<protein>
    <recommendedName>
        <fullName evidence="1">FAS1 domain-containing protein</fullName>
    </recommendedName>
</protein>
<dbReference type="Pfam" id="PF02469">
    <property type="entry name" value="Fasciclin"/>
    <property type="match status" value="1"/>
</dbReference>
<organism evidence="2 3">
    <name type="scientific">Triparma laevis f. longispina</name>
    <dbReference type="NCBI Taxonomy" id="1714387"/>
    <lineage>
        <taxon>Eukaryota</taxon>
        <taxon>Sar</taxon>
        <taxon>Stramenopiles</taxon>
        <taxon>Ochrophyta</taxon>
        <taxon>Bolidophyceae</taxon>
        <taxon>Parmales</taxon>
        <taxon>Triparmaceae</taxon>
        <taxon>Triparma</taxon>
    </lineage>
</organism>
<proteinExistence type="predicted"/>
<dbReference type="InterPro" id="IPR000782">
    <property type="entry name" value="FAS1_domain"/>
</dbReference>
<dbReference type="Gene3D" id="2.30.180.10">
    <property type="entry name" value="FAS1 domain"/>
    <property type="match status" value="1"/>
</dbReference>
<gene>
    <name evidence="2" type="ORF">TrLO_g10626</name>
</gene>
<evidence type="ECO:0000259" key="1">
    <source>
        <dbReference type="PROSITE" id="PS50213"/>
    </source>
</evidence>
<accession>A0A9W7CCB6</accession>
<evidence type="ECO:0000313" key="2">
    <source>
        <dbReference type="EMBL" id="GMI05727.1"/>
    </source>
</evidence>
<dbReference type="SMART" id="SM00554">
    <property type="entry name" value="FAS1"/>
    <property type="match status" value="1"/>
</dbReference>
<name>A0A9W7CCB6_9STRA</name>
<dbReference type="PROSITE" id="PS50213">
    <property type="entry name" value="FAS1"/>
    <property type="match status" value="1"/>
</dbReference>
<sequence>MGYDNLNNLVELINHAGLGDALKGGEFTLIAPVNSVFDGKMDDFKANPNLADILKYHVLVGKHTSGSIGGDIETLNGKKVTYERKYRKTFLDDTIIGQVDNFGGGSAYPIDVACDNGVIHCVSTLMDPTFEKLNAEAGLGGVV</sequence>
<keyword evidence="3" id="KW-1185">Reference proteome</keyword>
<feature type="domain" description="FAS1" evidence="1">
    <location>
        <begin position="1"/>
        <end position="126"/>
    </location>
</feature>
<dbReference type="AlphaFoldDB" id="A0A9W7CCB6"/>
<dbReference type="SUPFAM" id="SSF82153">
    <property type="entry name" value="FAS1 domain"/>
    <property type="match status" value="1"/>
</dbReference>
<comment type="caution">
    <text evidence="2">The sequence shown here is derived from an EMBL/GenBank/DDBJ whole genome shotgun (WGS) entry which is preliminary data.</text>
</comment>
<dbReference type="OrthoDB" id="286301at2759"/>
<dbReference type="InterPro" id="IPR036378">
    <property type="entry name" value="FAS1_dom_sf"/>
</dbReference>
<evidence type="ECO:0000313" key="3">
    <source>
        <dbReference type="Proteomes" id="UP001165122"/>
    </source>
</evidence>
<dbReference type="EMBL" id="BRXW01000090">
    <property type="protein sequence ID" value="GMI05727.1"/>
    <property type="molecule type" value="Genomic_DNA"/>
</dbReference>